<organism evidence="1 2">
    <name type="scientific">Candidatus Electrothrix aarhusensis</name>
    <dbReference type="NCBI Taxonomy" id="1859131"/>
    <lineage>
        <taxon>Bacteria</taxon>
        <taxon>Pseudomonadati</taxon>
        <taxon>Thermodesulfobacteriota</taxon>
        <taxon>Desulfobulbia</taxon>
        <taxon>Desulfobulbales</taxon>
        <taxon>Desulfobulbaceae</taxon>
        <taxon>Candidatus Electrothrix</taxon>
    </lineage>
</organism>
<protein>
    <submittedName>
        <fullName evidence="1">Uncharacterized protein</fullName>
    </submittedName>
</protein>
<comment type="caution">
    <text evidence="1">The sequence shown here is derived from an EMBL/GenBank/DDBJ whole genome shotgun (WGS) entry which is preliminary data.</text>
</comment>
<dbReference type="Proteomes" id="UP000287853">
    <property type="component" value="Unassembled WGS sequence"/>
</dbReference>
<dbReference type="EMBL" id="MTKO01000030">
    <property type="protein sequence ID" value="RWX47628.1"/>
    <property type="molecule type" value="Genomic_DNA"/>
</dbReference>
<gene>
    <name evidence="1" type="ORF">H206_06155</name>
</gene>
<reference evidence="1 2" key="1">
    <citation type="submission" date="2017-01" db="EMBL/GenBank/DDBJ databases">
        <title>The cable genome- insights into the physiology and evolution of filamentous bacteria capable of sulfide oxidation via long distance electron transfer.</title>
        <authorList>
            <person name="Schreiber L."/>
            <person name="Bjerg J.T."/>
            <person name="Boggild A."/>
            <person name="Van De Vossenberg J."/>
            <person name="Meysman F."/>
            <person name="Nielsen L.P."/>
            <person name="Schramm A."/>
            <person name="Kjeldsen K.U."/>
        </authorList>
    </citation>
    <scope>NUCLEOTIDE SEQUENCE [LARGE SCALE GENOMIC DNA]</scope>
    <source>
        <strain evidence="1">MCF</strain>
    </source>
</reference>
<keyword evidence="2" id="KW-1185">Reference proteome</keyword>
<name>A0A444J360_9BACT</name>
<proteinExistence type="predicted"/>
<evidence type="ECO:0000313" key="1">
    <source>
        <dbReference type="EMBL" id="RWX47628.1"/>
    </source>
</evidence>
<dbReference type="AlphaFoldDB" id="A0A444J360"/>
<evidence type="ECO:0000313" key="2">
    <source>
        <dbReference type="Proteomes" id="UP000287853"/>
    </source>
</evidence>
<sequence length="30" mass="3607">MNNIRKIGEELWENATQQPCRLIYRKQCNG</sequence>
<accession>A0A444J360</accession>